<comment type="caution">
    <text evidence="1">The sequence shown here is derived from an EMBL/GenBank/DDBJ whole genome shotgun (WGS) entry which is preliminary data.</text>
</comment>
<proteinExistence type="predicted"/>
<sequence>MFSPTDGLNFATESAQVRILITPKIPACVGLFHFHLNNFFVYHKTPDQCFYLLAVLLNSIIRKTGVCFTNKSLVVIGLVVEGLLPSYCALVSPEITPEKETYIHKLKLSQTYSSGATEVPTEDVTLLFEFARYSRQTGLDYYLRTKYIRRIYYLDTCKVWTWRH</sequence>
<accession>A0A4Y2W078</accession>
<dbReference type="EMBL" id="BGPR01053134">
    <property type="protein sequence ID" value="GBO29924.1"/>
    <property type="molecule type" value="Genomic_DNA"/>
</dbReference>
<protein>
    <submittedName>
        <fullName evidence="1">Uncharacterized protein</fullName>
    </submittedName>
</protein>
<reference evidence="1 2" key="1">
    <citation type="journal article" date="2019" name="Sci. Rep.">
        <title>Orb-weaving spider Araneus ventricosus genome elucidates the spidroin gene catalogue.</title>
        <authorList>
            <person name="Kono N."/>
            <person name="Nakamura H."/>
            <person name="Ohtoshi R."/>
            <person name="Moran D.A.P."/>
            <person name="Shinohara A."/>
            <person name="Yoshida Y."/>
            <person name="Fujiwara M."/>
            <person name="Mori M."/>
            <person name="Tomita M."/>
            <person name="Arakawa K."/>
        </authorList>
    </citation>
    <scope>NUCLEOTIDE SEQUENCE [LARGE SCALE GENOMIC DNA]</scope>
</reference>
<evidence type="ECO:0000313" key="1">
    <source>
        <dbReference type="EMBL" id="GBO29924.1"/>
    </source>
</evidence>
<organism evidence="1 2">
    <name type="scientific">Araneus ventricosus</name>
    <name type="common">Orbweaver spider</name>
    <name type="synonym">Epeira ventricosa</name>
    <dbReference type="NCBI Taxonomy" id="182803"/>
    <lineage>
        <taxon>Eukaryota</taxon>
        <taxon>Metazoa</taxon>
        <taxon>Ecdysozoa</taxon>
        <taxon>Arthropoda</taxon>
        <taxon>Chelicerata</taxon>
        <taxon>Arachnida</taxon>
        <taxon>Araneae</taxon>
        <taxon>Araneomorphae</taxon>
        <taxon>Entelegynae</taxon>
        <taxon>Araneoidea</taxon>
        <taxon>Araneidae</taxon>
        <taxon>Araneus</taxon>
    </lineage>
</organism>
<dbReference type="Proteomes" id="UP000499080">
    <property type="component" value="Unassembled WGS sequence"/>
</dbReference>
<name>A0A4Y2W078_ARAVE</name>
<dbReference type="AlphaFoldDB" id="A0A4Y2W078"/>
<gene>
    <name evidence="1" type="ORF">AVEN_155934_1</name>
</gene>
<evidence type="ECO:0000313" key="2">
    <source>
        <dbReference type="Proteomes" id="UP000499080"/>
    </source>
</evidence>
<keyword evidence="2" id="KW-1185">Reference proteome</keyword>